<name>A4BVG5_9GAMM</name>
<sequence>MEHTLSHAAHHEPESPIPQWPDERWWKKFGSPELNRLMDIALADNPGLKVASARLRAAHALVRVEGARLLPFLEADAELTAERISEHGVFAALNPEVGGISIALGLVNPLSFRWELDFWGKNRAMLESALGRAMARDAERADVRLLLTTAVARSYFRGVSLRQQLEVVDAMVALRRDLLKLAKIRFRLGLDDATSVMRATAELETANKREAGTREQLDFQKYLLVRLIGHGPDWGHDLFADTALIPRRIPLPEELPIGLLARRPDLAAAKYRAEAAAKLIKVAKTRFLPTIDLTGFVGFRALTLASGYGALPGLLFSGSSLAYGGGPGLRLPWFEGGRLRGELQAQRAEYDAAVELYNDTLLEAMREVADSLSVWHETRAMLEAHRRLLTSVSDDWRLIQVRFRSGLDDRREVLKQRHAVLKQEFALKALEADQLVAMVGLIEALGGGVPVSESASVNRLKTKSKLYESPSR</sequence>
<keyword evidence="8 10" id="KW-0449">Lipoprotein</keyword>
<dbReference type="HOGENOM" id="CLU_012817_13_2_6"/>
<dbReference type="Proteomes" id="UP000003374">
    <property type="component" value="Unassembled WGS sequence"/>
</dbReference>
<dbReference type="PANTHER" id="PTHR30203:SF20">
    <property type="entry name" value="MULTIDRUG RESISTANCE OUTER MEMBRANE PROTEIN MDTP-RELATED"/>
    <property type="match status" value="1"/>
</dbReference>
<gene>
    <name evidence="11" type="ORF">NB231_13661</name>
</gene>
<accession>A4BVG5</accession>
<keyword evidence="3 10" id="KW-1134">Transmembrane beta strand</keyword>
<keyword evidence="4 10" id="KW-0812">Transmembrane</keyword>
<evidence type="ECO:0000256" key="7">
    <source>
        <dbReference type="ARBA" id="ARBA00023139"/>
    </source>
</evidence>
<keyword evidence="6 10" id="KW-0472">Membrane</keyword>
<protein>
    <submittedName>
        <fullName evidence="11">Putative outer membrane chanel lipoprotein</fullName>
    </submittedName>
</protein>
<evidence type="ECO:0000256" key="6">
    <source>
        <dbReference type="ARBA" id="ARBA00023136"/>
    </source>
</evidence>
<dbReference type="EMBL" id="AAOF01000026">
    <property type="protein sequence ID" value="EAR20285.1"/>
    <property type="molecule type" value="Genomic_DNA"/>
</dbReference>
<keyword evidence="12" id="KW-1185">Reference proteome</keyword>
<dbReference type="Pfam" id="PF02321">
    <property type="entry name" value="OEP"/>
    <property type="match status" value="2"/>
</dbReference>
<comment type="caution">
    <text evidence="11">The sequence shown here is derived from an EMBL/GenBank/DDBJ whole genome shotgun (WGS) entry which is preliminary data.</text>
</comment>
<evidence type="ECO:0000256" key="2">
    <source>
        <dbReference type="ARBA" id="ARBA00007613"/>
    </source>
</evidence>
<evidence type="ECO:0000313" key="11">
    <source>
        <dbReference type="EMBL" id="EAR20285.1"/>
    </source>
</evidence>
<dbReference type="GO" id="GO:0009279">
    <property type="term" value="C:cell outer membrane"/>
    <property type="evidence" value="ECO:0007669"/>
    <property type="project" value="UniProtKB-SubCell"/>
</dbReference>
<reference evidence="11 12" key="1">
    <citation type="submission" date="2006-02" db="EMBL/GenBank/DDBJ databases">
        <authorList>
            <person name="Waterbury J."/>
            <person name="Ferriera S."/>
            <person name="Johnson J."/>
            <person name="Kravitz S."/>
            <person name="Halpern A."/>
            <person name="Remington K."/>
            <person name="Beeson K."/>
            <person name="Tran B."/>
            <person name="Rogers Y.-H."/>
            <person name="Friedman R."/>
            <person name="Venter J.C."/>
        </authorList>
    </citation>
    <scope>NUCLEOTIDE SEQUENCE [LARGE SCALE GENOMIC DNA]</scope>
    <source>
        <strain evidence="11 12">Nb-231</strain>
    </source>
</reference>
<comment type="subcellular location">
    <subcellularLocation>
        <location evidence="10">Cell outer membrane</location>
        <topology evidence="10">Lipid-anchor</topology>
    </subcellularLocation>
    <subcellularLocation>
        <location evidence="1">Membrane</location>
    </subcellularLocation>
</comment>
<dbReference type="PANTHER" id="PTHR30203">
    <property type="entry name" value="OUTER MEMBRANE CATION EFFLUX PROTEIN"/>
    <property type="match status" value="1"/>
</dbReference>
<evidence type="ECO:0000256" key="3">
    <source>
        <dbReference type="ARBA" id="ARBA00022452"/>
    </source>
</evidence>
<evidence type="ECO:0000313" key="12">
    <source>
        <dbReference type="Proteomes" id="UP000003374"/>
    </source>
</evidence>
<proteinExistence type="inferred from homology"/>
<dbReference type="Gene3D" id="2.20.200.10">
    <property type="entry name" value="Outer membrane efflux proteins (OEP)"/>
    <property type="match status" value="1"/>
</dbReference>
<keyword evidence="7 10" id="KW-0564">Palmitate</keyword>
<dbReference type="SUPFAM" id="SSF56954">
    <property type="entry name" value="Outer membrane efflux proteins (OEP)"/>
    <property type="match status" value="1"/>
</dbReference>
<evidence type="ECO:0000256" key="10">
    <source>
        <dbReference type="RuleBase" id="RU362097"/>
    </source>
</evidence>
<organism evidence="11 12">
    <name type="scientific">Nitrococcus mobilis Nb-231</name>
    <dbReference type="NCBI Taxonomy" id="314278"/>
    <lineage>
        <taxon>Bacteria</taxon>
        <taxon>Pseudomonadati</taxon>
        <taxon>Pseudomonadota</taxon>
        <taxon>Gammaproteobacteria</taxon>
        <taxon>Chromatiales</taxon>
        <taxon>Ectothiorhodospiraceae</taxon>
        <taxon>Nitrococcus</taxon>
    </lineage>
</organism>
<dbReference type="Gene3D" id="1.20.1600.10">
    <property type="entry name" value="Outer membrane efflux proteins (OEP)"/>
    <property type="match status" value="1"/>
</dbReference>
<comment type="similarity">
    <text evidence="2 10">Belongs to the outer membrane factor (OMF) (TC 1.B.17) family.</text>
</comment>
<evidence type="ECO:0000256" key="1">
    <source>
        <dbReference type="ARBA" id="ARBA00004370"/>
    </source>
</evidence>
<dbReference type="InterPro" id="IPR003423">
    <property type="entry name" value="OMP_efflux"/>
</dbReference>
<comment type="function">
    <text evidence="9">Could be involved in resistance to puromycin, acriflavine and tetraphenylarsonium chloride.</text>
</comment>
<dbReference type="eggNOG" id="COG1538">
    <property type="taxonomic scope" value="Bacteria"/>
</dbReference>
<dbReference type="STRING" id="314278.NB231_13661"/>
<dbReference type="NCBIfam" id="TIGR01845">
    <property type="entry name" value="outer_NodT"/>
    <property type="match status" value="1"/>
</dbReference>
<evidence type="ECO:0000256" key="4">
    <source>
        <dbReference type="ARBA" id="ARBA00022692"/>
    </source>
</evidence>
<evidence type="ECO:0000256" key="8">
    <source>
        <dbReference type="ARBA" id="ARBA00023288"/>
    </source>
</evidence>
<dbReference type="InterPro" id="IPR010131">
    <property type="entry name" value="MdtP/NodT-like"/>
</dbReference>
<dbReference type="GO" id="GO:0015562">
    <property type="term" value="F:efflux transmembrane transporter activity"/>
    <property type="evidence" value="ECO:0007669"/>
    <property type="project" value="InterPro"/>
</dbReference>
<dbReference type="AlphaFoldDB" id="A4BVG5"/>
<evidence type="ECO:0000256" key="9">
    <source>
        <dbReference type="ARBA" id="ARBA00037313"/>
    </source>
</evidence>
<keyword evidence="5" id="KW-0732">Signal</keyword>
<evidence type="ECO:0000256" key="5">
    <source>
        <dbReference type="ARBA" id="ARBA00022729"/>
    </source>
</evidence>